<dbReference type="AlphaFoldDB" id="A0A9D1WAY3"/>
<comment type="caution">
    <text evidence="2">The sequence shown here is derived from an EMBL/GenBank/DDBJ whole genome shotgun (WGS) entry which is preliminary data.</text>
</comment>
<feature type="transmembrane region" description="Helical" evidence="1">
    <location>
        <begin position="107"/>
        <end position="127"/>
    </location>
</feature>
<dbReference type="Proteomes" id="UP000886829">
    <property type="component" value="Unassembled WGS sequence"/>
</dbReference>
<name>A0A9D1WAY3_9GAMM</name>
<organism evidence="2 3">
    <name type="scientific">Candidatus Anaerobiospirillum pullistercoris</name>
    <dbReference type="NCBI Taxonomy" id="2838452"/>
    <lineage>
        <taxon>Bacteria</taxon>
        <taxon>Pseudomonadati</taxon>
        <taxon>Pseudomonadota</taxon>
        <taxon>Gammaproteobacteria</taxon>
        <taxon>Aeromonadales</taxon>
        <taxon>Succinivibrionaceae</taxon>
        <taxon>Anaerobiospirillum</taxon>
    </lineage>
</organism>
<feature type="transmembrane region" description="Helical" evidence="1">
    <location>
        <begin position="67"/>
        <end position="87"/>
    </location>
</feature>
<keyword evidence="1" id="KW-0812">Transmembrane</keyword>
<evidence type="ECO:0000256" key="1">
    <source>
        <dbReference type="SAM" id="Phobius"/>
    </source>
</evidence>
<feature type="transmembrane region" description="Helical" evidence="1">
    <location>
        <begin position="262"/>
        <end position="282"/>
    </location>
</feature>
<feature type="transmembrane region" description="Helical" evidence="1">
    <location>
        <begin position="41"/>
        <end position="61"/>
    </location>
</feature>
<keyword evidence="1" id="KW-1133">Transmembrane helix</keyword>
<reference evidence="2" key="1">
    <citation type="journal article" date="2021" name="PeerJ">
        <title>Extensive microbial diversity within the chicken gut microbiome revealed by metagenomics and culture.</title>
        <authorList>
            <person name="Gilroy R."/>
            <person name="Ravi A."/>
            <person name="Getino M."/>
            <person name="Pursley I."/>
            <person name="Horton D.L."/>
            <person name="Alikhan N.F."/>
            <person name="Baker D."/>
            <person name="Gharbi K."/>
            <person name="Hall N."/>
            <person name="Watson M."/>
            <person name="Adriaenssens E.M."/>
            <person name="Foster-Nyarko E."/>
            <person name="Jarju S."/>
            <person name="Secka A."/>
            <person name="Antonio M."/>
            <person name="Oren A."/>
            <person name="Chaudhuri R.R."/>
            <person name="La Ragione R."/>
            <person name="Hildebrand F."/>
            <person name="Pallen M.J."/>
        </authorList>
    </citation>
    <scope>NUCLEOTIDE SEQUENCE</scope>
    <source>
        <strain evidence="2">USASDec5-558</strain>
    </source>
</reference>
<dbReference type="EMBL" id="DXEV01000002">
    <property type="protein sequence ID" value="HIX55851.1"/>
    <property type="molecule type" value="Genomic_DNA"/>
</dbReference>
<accession>A0A9D1WAY3</accession>
<feature type="transmembrane region" description="Helical" evidence="1">
    <location>
        <begin position="147"/>
        <end position="167"/>
    </location>
</feature>
<keyword evidence="1" id="KW-0472">Membrane</keyword>
<gene>
    <name evidence="2" type="ORF">H9850_00040</name>
</gene>
<evidence type="ECO:0000313" key="2">
    <source>
        <dbReference type="EMBL" id="HIX55851.1"/>
    </source>
</evidence>
<proteinExistence type="predicted"/>
<evidence type="ECO:0000313" key="3">
    <source>
        <dbReference type="Proteomes" id="UP000886829"/>
    </source>
</evidence>
<protein>
    <submittedName>
        <fullName evidence="2">Cytochrome b/b6 domain-containing protein</fullName>
    </submittedName>
</protein>
<feature type="transmembrane region" description="Helical" evidence="1">
    <location>
        <begin position="210"/>
        <end position="231"/>
    </location>
</feature>
<reference evidence="2" key="2">
    <citation type="submission" date="2021-04" db="EMBL/GenBank/DDBJ databases">
        <authorList>
            <person name="Gilroy R."/>
        </authorList>
    </citation>
    <scope>NUCLEOTIDE SEQUENCE</scope>
    <source>
        <strain evidence="2">USASDec5-558</strain>
    </source>
</reference>
<sequence>MDQRSSQETVTVESSSVTVVEGKIESQEQAQKRKRKLLKDLLTGVSVYVLLLLCFSFLFIVHATPLVFHEVFGLLIFVVVITHVVLLRSFFSFVREQRQPVFIYRDVVLLGLAIAFILAVISGIAYSHVLLKDVISLPGSRRMWHDVHTVSTSYLLIFIGLHLGCYAQKFATWLSDSLAQLIVSPAPLSAEDTMADAVKRAQRMNKTVTWIKRFLGGGLALICINGIVQFVEQSFFDKLIAQRSFSFYDFESSWLSNAVNQLSIMMLFMAISALLYWGFLHLSAKKD</sequence>